<feature type="compositionally biased region" description="Basic residues" evidence="19">
    <location>
        <begin position="580"/>
        <end position="589"/>
    </location>
</feature>
<keyword evidence="15 16" id="KW-0469">Meiosis</keyword>
<feature type="active site" description="Proton donor" evidence="17">
    <location>
        <position position="127"/>
    </location>
</feature>
<dbReference type="GO" id="GO:0035861">
    <property type="term" value="C:site of double-strand break"/>
    <property type="evidence" value="ECO:0007669"/>
    <property type="project" value="TreeGrafter"/>
</dbReference>
<dbReference type="PANTHER" id="PTHR10139">
    <property type="entry name" value="DOUBLE-STRAND BREAK REPAIR PROTEIN MRE11"/>
    <property type="match status" value="1"/>
</dbReference>
<evidence type="ECO:0000313" key="21">
    <source>
        <dbReference type="EMBL" id="KAK6171195.1"/>
    </source>
</evidence>
<evidence type="ECO:0000256" key="19">
    <source>
        <dbReference type="SAM" id="MobiDB-lite"/>
    </source>
</evidence>
<reference evidence="21 22" key="1">
    <citation type="submission" date="2024-01" db="EMBL/GenBank/DDBJ databases">
        <title>The genome of the rayed Mediterranean limpet Patella caerulea (Linnaeus, 1758).</title>
        <authorList>
            <person name="Anh-Thu Weber A."/>
            <person name="Halstead-Nussloch G."/>
        </authorList>
    </citation>
    <scope>NUCLEOTIDE SEQUENCE [LARGE SCALE GENOMIC DNA]</scope>
    <source>
        <strain evidence="21">AATW-2023a</strain>
        <tissue evidence="21">Whole specimen</tissue>
    </source>
</reference>
<feature type="compositionally biased region" description="Low complexity" evidence="19">
    <location>
        <begin position="569"/>
        <end position="579"/>
    </location>
</feature>
<evidence type="ECO:0000256" key="6">
    <source>
        <dbReference type="ARBA" id="ARBA00022722"/>
    </source>
</evidence>
<feature type="compositionally biased region" description="Polar residues" evidence="19">
    <location>
        <begin position="594"/>
        <end position="611"/>
    </location>
</feature>
<dbReference type="GO" id="GO:0000014">
    <property type="term" value="F:single-stranded DNA endodeoxyribonuclease activity"/>
    <property type="evidence" value="ECO:0007669"/>
    <property type="project" value="TreeGrafter"/>
</dbReference>
<evidence type="ECO:0000256" key="18">
    <source>
        <dbReference type="RuleBase" id="RU003447"/>
    </source>
</evidence>
<evidence type="ECO:0000256" key="9">
    <source>
        <dbReference type="ARBA" id="ARBA00022763"/>
    </source>
</evidence>
<dbReference type="Gene3D" id="3.30.110.110">
    <property type="entry name" value="Mre11, capping domain"/>
    <property type="match status" value="1"/>
</dbReference>
<proteinExistence type="inferred from homology"/>
<dbReference type="InterPro" id="IPR041796">
    <property type="entry name" value="Mre11_N"/>
</dbReference>
<evidence type="ECO:0000256" key="1">
    <source>
        <dbReference type="ARBA" id="ARBA00001936"/>
    </source>
</evidence>
<dbReference type="Gene3D" id="3.60.21.10">
    <property type="match status" value="1"/>
</dbReference>
<organism evidence="21 22">
    <name type="scientific">Patella caerulea</name>
    <name type="common">Rayed Mediterranean limpet</name>
    <dbReference type="NCBI Taxonomy" id="87958"/>
    <lineage>
        <taxon>Eukaryota</taxon>
        <taxon>Metazoa</taxon>
        <taxon>Spiralia</taxon>
        <taxon>Lophotrochozoa</taxon>
        <taxon>Mollusca</taxon>
        <taxon>Gastropoda</taxon>
        <taxon>Patellogastropoda</taxon>
        <taxon>Patelloidea</taxon>
        <taxon>Patellidae</taxon>
        <taxon>Patella</taxon>
    </lineage>
</organism>
<evidence type="ECO:0000256" key="15">
    <source>
        <dbReference type="ARBA" id="ARBA00023254"/>
    </source>
</evidence>
<dbReference type="InterPro" id="IPR007281">
    <property type="entry name" value="Mre11_DNA-bd"/>
</dbReference>
<evidence type="ECO:0000256" key="7">
    <source>
        <dbReference type="ARBA" id="ARBA00022723"/>
    </source>
</evidence>
<dbReference type="PANTHER" id="PTHR10139:SF1">
    <property type="entry name" value="DOUBLE-STRAND BREAK REPAIR PROTEIN MRE11"/>
    <property type="match status" value="1"/>
</dbReference>
<comment type="cofactor">
    <cofactor evidence="1 16">
        <name>Mn(2+)</name>
        <dbReference type="ChEBI" id="CHEBI:29035"/>
    </cofactor>
</comment>
<dbReference type="InterPro" id="IPR038487">
    <property type="entry name" value="Mre11_capping_dom"/>
</dbReference>
<keyword evidence="13 16" id="KW-0464">Manganese</keyword>
<dbReference type="CDD" id="cd00840">
    <property type="entry name" value="MPP_Mre11_N"/>
    <property type="match status" value="1"/>
</dbReference>
<dbReference type="Pfam" id="PF00149">
    <property type="entry name" value="Metallophos"/>
    <property type="match status" value="1"/>
</dbReference>
<comment type="function">
    <text evidence="16">Core component of the MRN complex, which plays a central role in double-strand break (DSB) repair, DNA recombination, maintenance of telomere integrity and meiosis. The MRN complex is involved in the repair of DNA double-strand breaks (DSBs) via homologous recombination (HR), an error-free mechanism which primarily occurs during S and G2 phases. The complex (1) mediates the end resection of damaged DNA, which generates proper single-stranded DNA, a key initial steps in HR, and is (2) required for the recruitment of other repair factors and efficient activation of ATM and ATR upon DNA damage. Within the MRN complex, MRE11 possesses both single-strand endonuclease activity and double-strand-specific 3'-5' exonuclease activity. MRE11 first endonucleolytically cleaves the 5' strand at DNA DSB ends to prevent non-homologous end joining (NHEJ) and licence HR. It then generates a single-stranded DNA gap via 3' to 5' exonucleolytic degradation, which is required for single-strand invasion and recombination.</text>
</comment>
<evidence type="ECO:0000256" key="14">
    <source>
        <dbReference type="ARBA" id="ARBA00023242"/>
    </source>
</evidence>
<dbReference type="Pfam" id="PF04152">
    <property type="entry name" value="Mre11_DNA_bind"/>
    <property type="match status" value="1"/>
</dbReference>
<keyword evidence="6 16" id="KW-0540">Nuclease</keyword>
<dbReference type="GO" id="GO:0097552">
    <property type="term" value="P:mitochondrial double-strand break repair via homologous recombination"/>
    <property type="evidence" value="ECO:0007669"/>
    <property type="project" value="TreeGrafter"/>
</dbReference>
<comment type="caution">
    <text evidence="21">The sequence shown here is derived from an EMBL/GenBank/DDBJ whole genome shotgun (WGS) entry which is preliminary data.</text>
</comment>
<keyword evidence="11 16" id="KW-0269">Exonuclease</keyword>
<feature type="compositionally biased region" description="Acidic residues" evidence="19">
    <location>
        <begin position="535"/>
        <end position="550"/>
    </location>
</feature>
<dbReference type="InterPro" id="IPR029052">
    <property type="entry name" value="Metallo-depent_PP-like"/>
</dbReference>
<evidence type="ECO:0000259" key="20">
    <source>
        <dbReference type="SMART" id="SM01347"/>
    </source>
</evidence>
<keyword evidence="8 16" id="KW-0255">Endonuclease</keyword>
<protein>
    <recommendedName>
        <fullName evidence="16">Double-strand break repair protein</fullName>
    </recommendedName>
</protein>
<keyword evidence="9 16" id="KW-0227">DNA damage</keyword>
<feature type="domain" description="Mre11 DNA-binding" evidence="20">
    <location>
        <begin position="292"/>
        <end position="460"/>
    </location>
</feature>
<feature type="compositionally biased region" description="Acidic residues" evidence="19">
    <location>
        <begin position="621"/>
        <end position="634"/>
    </location>
</feature>
<evidence type="ECO:0000256" key="5">
    <source>
        <dbReference type="ARBA" id="ARBA00022454"/>
    </source>
</evidence>
<keyword evidence="10 16" id="KW-0378">Hydrolase</keyword>
<evidence type="ECO:0000256" key="4">
    <source>
        <dbReference type="ARBA" id="ARBA00009028"/>
    </source>
</evidence>
<dbReference type="GO" id="GO:0031573">
    <property type="term" value="P:mitotic intra-S DNA damage checkpoint signaling"/>
    <property type="evidence" value="ECO:0007669"/>
    <property type="project" value="TreeGrafter"/>
</dbReference>
<dbReference type="FunFam" id="3.60.21.10:FF:000011">
    <property type="entry name" value="Double-strand break repair protein"/>
    <property type="match status" value="1"/>
</dbReference>
<keyword evidence="12 16" id="KW-0234">DNA repair</keyword>
<dbReference type="GO" id="GO:0030145">
    <property type="term" value="F:manganese ion binding"/>
    <property type="evidence" value="ECO:0007669"/>
    <property type="project" value="UniProtKB-UniRule"/>
</dbReference>
<dbReference type="InterPro" id="IPR004843">
    <property type="entry name" value="Calcineurin-like_PHP"/>
</dbReference>
<dbReference type="InterPro" id="IPR003701">
    <property type="entry name" value="Mre11"/>
</dbReference>
<dbReference type="AlphaFoldDB" id="A0AAN8PIP4"/>
<evidence type="ECO:0000256" key="2">
    <source>
        <dbReference type="ARBA" id="ARBA00004123"/>
    </source>
</evidence>
<keyword evidence="5" id="KW-0158">Chromosome</keyword>
<dbReference type="GO" id="GO:0000724">
    <property type="term" value="P:double-strand break repair via homologous recombination"/>
    <property type="evidence" value="ECO:0007669"/>
    <property type="project" value="TreeGrafter"/>
</dbReference>
<dbReference type="NCBIfam" id="TIGR00583">
    <property type="entry name" value="mre11"/>
    <property type="match status" value="1"/>
</dbReference>
<dbReference type="GO" id="GO:0030870">
    <property type="term" value="C:Mre11 complex"/>
    <property type="evidence" value="ECO:0007669"/>
    <property type="project" value="UniProtKB-UniRule"/>
</dbReference>
<feature type="region of interest" description="Disordered" evidence="19">
    <location>
        <begin position="526"/>
        <end position="680"/>
    </location>
</feature>
<dbReference type="Proteomes" id="UP001347796">
    <property type="component" value="Unassembled WGS sequence"/>
</dbReference>
<evidence type="ECO:0000256" key="10">
    <source>
        <dbReference type="ARBA" id="ARBA00022801"/>
    </source>
</evidence>
<sequence>MAPPQEDENTLKILLATDIHLGYMEKDPIRGNDSLVSFEEILEIAKKKEVDFILLGGDLYHDNKPSRRTLHGSMALLRRYCMGDKPIQYEFLSDQSVNFSHCQFPLLNYEDQNYNVSMPVFSIHGNHDDPTGTGNLCSLDLLHSAGLVNYFGKTSSLEKIQLSPLLLQKGTTKLALYGLGSVRDERLHRMFVHKNIAMLRPKENKDDWFNVFVIHQNRSKHSATNYIPEQFLDDFLDLVFWGHEHECRIDPEWNGNQNFYVTQPGSSIATSLSEGESAMKHVGLLMIRGKDFKMTKIPLETVRQFYIEDIVLSETTLSPDDHDISKKVEAYCQQKVENLLQKAEAEHTGNSKQPDKPLIRIRVDYAGGFEPFSVYRFGQKFVDRVANPKDVVLFQRKRVNTAKKEEGGEGDAELLANIKPQSLDSARVEDMVRDYFNKVDGANQLQVLTEKGMGDAIKEYVDKEEREAISELVKYQIGKTQKYLKDRNAAEEIIDVEICRFKEERKQKKQEDEEVKEALKIAISKRESQNATGYQDDENNDSIMDSDESESSSVSSTGRGRGRGRGSRARGTSNQSSRGRGSRGGRGKKAAVVENNNSIMNSFSRASSQRAGTKAIKYDDSGSEPEIIESDDDTFNIPSSSRKRKNTSPAKPAAKTTSKKPVTFDSDSDEELFSSSKRRR</sequence>
<evidence type="ECO:0000256" key="17">
    <source>
        <dbReference type="PIRSR" id="PIRSR000882-1"/>
    </source>
</evidence>
<keyword evidence="7" id="KW-0479">Metal-binding</keyword>
<evidence type="ECO:0000256" key="13">
    <source>
        <dbReference type="ARBA" id="ARBA00023211"/>
    </source>
</evidence>
<dbReference type="SUPFAM" id="SSF56300">
    <property type="entry name" value="Metallo-dependent phosphatases"/>
    <property type="match status" value="1"/>
</dbReference>
<dbReference type="GO" id="GO:0000723">
    <property type="term" value="P:telomere maintenance"/>
    <property type="evidence" value="ECO:0007669"/>
    <property type="project" value="TreeGrafter"/>
</dbReference>
<dbReference type="SMART" id="SM01347">
    <property type="entry name" value="Mre11_DNA_bind"/>
    <property type="match status" value="1"/>
</dbReference>
<dbReference type="GO" id="GO:0042138">
    <property type="term" value="P:meiotic DNA double-strand break formation"/>
    <property type="evidence" value="ECO:0007669"/>
    <property type="project" value="TreeGrafter"/>
</dbReference>
<dbReference type="FunFam" id="3.30.110.110:FF:000004">
    <property type="entry name" value="Double-strand break repair protein"/>
    <property type="match status" value="1"/>
</dbReference>
<accession>A0AAN8PIP4</accession>
<keyword evidence="14 16" id="KW-0539">Nucleus</keyword>
<evidence type="ECO:0000256" key="12">
    <source>
        <dbReference type="ARBA" id="ARBA00023204"/>
    </source>
</evidence>
<evidence type="ECO:0000313" key="22">
    <source>
        <dbReference type="Proteomes" id="UP001347796"/>
    </source>
</evidence>
<comment type="similarity">
    <text evidence="4 16 18">Belongs to the MRE11/RAD32 family.</text>
</comment>
<evidence type="ECO:0000256" key="16">
    <source>
        <dbReference type="PIRNR" id="PIRNR000882"/>
    </source>
</evidence>
<gene>
    <name evidence="21" type="ORF">SNE40_019436</name>
</gene>
<dbReference type="PIRSF" id="PIRSF000882">
    <property type="entry name" value="DSB_repair_MRE11"/>
    <property type="match status" value="1"/>
</dbReference>
<name>A0AAN8PIP4_PATCE</name>
<keyword evidence="22" id="KW-1185">Reference proteome</keyword>
<dbReference type="GO" id="GO:0006303">
    <property type="term" value="P:double-strand break repair via nonhomologous end joining"/>
    <property type="evidence" value="ECO:0007669"/>
    <property type="project" value="TreeGrafter"/>
</dbReference>
<dbReference type="GO" id="GO:0007095">
    <property type="term" value="P:mitotic G2 DNA damage checkpoint signaling"/>
    <property type="evidence" value="ECO:0007669"/>
    <property type="project" value="TreeGrafter"/>
</dbReference>
<comment type="subcellular location">
    <subcellularLocation>
        <location evidence="3">Chromosome</location>
    </subcellularLocation>
    <subcellularLocation>
        <location evidence="2 16">Nucleus</location>
    </subcellularLocation>
</comment>
<feature type="compositionally biased region" description="Low complexity" evidence="19">
    <location>
        <begin position="647"/>
        <end position="665"/>
    </location>
</feature>
<dbReference type="EMBL" id="JAZGQO010000014">
    <property type="protein sequence ID" value="KAK6171195.1"/>
    <property type="molecule type" value="Genomic_DNA"/>
</dbReference>
<evidence type="ECO:0000256" key="8">
    <source>
        <dbReference type="ARBA" id="ARBA00022759"/>
    </source>
</evidence>
<evidence type="ECO:0000256" key="11">
    <source>
        <dbReference type="ARBA" id="ARBA00022839"/>
    </source>
</evidence>
<evidence type="ECO:0000256" key="3">
    <source>
        <dbReference type="ARBA" id="ARBA00004286"/>
    </source>
</evidence>
<dbReference type="GO" id="GO:0008296">
    <property type="term" value="F:3'-5'-DNA exonuclease activity"/>
    <property type="evidence" value="ECO:0007669"/>
    <property type="project" value="InterPro"/>
</dbReference>